<reference evidence="1" key="1">
    <citation type="submission" date="2014-09" db="EMBL/GenBank/DDBJ databases">
        <authorList>
            <person name="Magalhaes I.L.F."/>
            <person name="Oliveira U."/>
            <person name="Santos F.R."/>
            <person name="Vidigal T.H.D.A."/>
            <person name="Brescovit A.D."/>
            <person name="Santos A.J."/>
        </authorList>
    </citation>
    <scope>NUCLEOTIDE SEQUENCE</scope>
    <source>
        <tissue evidence="1">Shoot tissue taken approximately 20 cm above the soil surface</tissue>
    </source>
</reference>
<dbReference type="AlphaFoldDB" id="A0A0A9AZ71"/>
<protein>
    <submittedName>
        <fullName evidence="1">Uncharacterized protein</fullName>
    </submittedName>
</protein>
<reference evidence="1" key="2">
    <citation type="journal article" date="2015" name="Data Brief">
        <title>Shoot transcriptome of the giant reed, Arundo donax.</title>
        <authorList>
            <person name="Barrero R.A."/>
            <person name="Guerrero F.D."/>
            <person name="Moolhuijzen P."/>
            <person name="Goolsby J.A."/>
            <person name="Tidwell J."/>
            <person name="Bellgard S.E."/>
            <person name="Bellgard M.I."/>
        </authorList>
    </citation>
    <scope>NUCLEOTIDE SEQUENCE</scope>
    <source>
        <tissue evidence="1">Shoot tissue taken approximately 20 cm above the soil surface</tissue>
    </source>
</reference>
<accession>A0A0A9AZ71</accession>
<proteinExistence type="predicted"/>
<organism evidence="1">
    <name type="scientific">Arundo donax</name>
    <name type="common">Giant reed</name>
    <name type="synonym">Donax arundinaceus</name>
    <dbReference type="NCBI Taxonomy" id="35708"/>
    <lineage>
        <taxon>Eukaryota</taxon>
        <taxon>Viridiplantae</taxon>
        <taxon>Streptophyta</taxon>
        <taxon>Embryophyta</taxon>
        <taxon>Tracheophyta</taxon>
        <taxon>Spermatophyta</taxon>
        <taxon>Magnoliopsida</taxon>
        <taxon>Liliopsida</taxon>
        <taxon>Poales</taxon>
        <taxon>Poaceae</taxon>
        <taxon>PACMAD clade</taxon>
        <taxon>Arundinoideae</taxon>
        <taxon>Arundineae</taxon>
        <taxon>Arundo</taxon>
    </lineage>
</organism>
<evidence type="ECO:0000313" key="1">
    <source>
        <dbReference type="EMBL" id="JAD54200.1"/>
    </source>
</evidence>
<sequence length="28" mass="3233">MVSLVYSLVVVCPRLSPYDARRPRMQVP</sequence>
<dbReference type="EMBL" id="GBRH01243695">
    <property type="protein sequence ID" value="JAD54200.1"/>
    <property type="molecule type" value="Transcribed_RNA"/>
</dbReference>
<name>A0A0A9AZ71_ARUDO</name>